<evidence type="ECO:0000313" key="2">
    <source>
        <dbReference type="Proteomes" id="UP000230759"/>
    </source>
</evidence>
<name>A0A2H0BJ56_9BACT</name>
<proteinExistence type="predicted"/>
<organism evidence="1 2">
    <name type="scientific">Candidatus Woesebacteria bacterium CG22_combo_CG10-13_8_21_14_all_45_10</name>
    <dbReference type="NCBI Taxonomy" id="1975060"/>
    <lineage>
        <taxon>Bacteria</taxon>
        <taxon>Candidatus Woeseibacteriota</taxon>
    </lineage>
</organism>
<accession>A0A2H0BJ56</accession>
<reference evidence="1 2" key="1">
    <citation type="submission" date="2017-09" db="EMBL/GenBank/DDBJ databases">
        <title>Depth-based differentiation of microbial function through sediment-hosted aquifers and enrichment of novel symbionts in the deep terrestrial subsurface.</title>
        <authorList>
            <person name="Probst A.J."/>
            <person name="Ladd B."/>
            <person name="Jarett J.K."/>
            <person name="Geller-Mcgrath D.E."/>
            <person name="Sieber C.M."/>
            <person name="Emerson J.B."/>
            <person name="Anantharaman K."/>
            <person name="Thomas B.C."/>
            <person name="Malmstrom R."/>
            <person name="Stieglmeier M."/>
            <person name="Klingl A."/>
            <person name="Woyke T."/>
            <person name="Ryan C.M."/>
            <person name="Banfield J.F."/>
        </authorList>
    </citation>
    <scope>NUCLEOTIDE SEQUENCE [LARGE SCALE GENOMIC DNA]</scope>
    <source>
        <strain evidence="1">CG22_combo_CG10-13_8_21_14_all_45_10</strain>
    </source>
</reference>
<dbReference type="AlphaFoldDB" id="A0A2H0BJ56"/>
<dbReference type="Gene3D" id="3.20.20.80">
    <property type="entry name" value="Glycosidases"/>
    <property type="match status" value="1"/>
</dbReference>
<sequence length="463" mass="52127">MSVFKKLIWAGALFISALARPHQVQAIYNPLSVPNNSYGIHIVNTEDLDDAAKLVNSSGGDWGYITFIITKNDREISKWQGVFDKMRTLHLIPIVRVATAPNGENWEKPSFGEIDGWVSFLTSLNWVIKNRYLIIGNEVNLAKEWGGEVNPEEYATYLKTFSQKLKGVNPDFFVIPAGLDASLTTSKSSLDETVFLKRMLFKEPDIFEVIDGWASHSYPNPAFSGSPSARGRGTIATFAWELDLLRRLGVKKNLPVFISETGWNRETVKNLEVKFSYAFAFVWNDKQVVAITPFVLNYEFFPFANFSWKSGGNFGSLYTSVQALPKPKGAPLQEEAGQITRIFTPAIEFSGSSFTALLFVLNEGQSIWGLQNLAIKDLEGNNWEITKTSFTTLAPGESGLIFAKGLTPKIGGLYRQSLYLAKDQKPLTRSAEFKMFLFANLTWPPPLWHSDRWWKTHFPFGRT</sequence>
<dbReference type="PANTHER" id="PTHR12631">
    <property type="entry name" value="ALPHA-L-IDURONIDASE"/>
    <property type="match status" value="1"/>
</dbReference>
<dbReference type="PANTHER" id="PTHR12631:SF10">
    <property type="entry name" value="BETA-XYLOSIDASE-LIKE PROTEIN-RELATED"/>
    <property type="match status" value="1"/>
</dbReference>
<evidence type="ECO:0008006" key="3">
    <source>
        <dbReference type="Google" id="ProtNLM"/>
    </source>
</evidence>
<dbReference type="EMBL" id="PCSV01000041">
    <property type="protein sequence ID" value="PIP57030.1"/>
    <property type="molecule type" value="Genomic_DNA"/>
</dbReference>
<dbReference type="SUPFAM" id="SSF51445">
    <property type="entry name" value="(Trans)glycosidases"/>
    <property type="match status" value="1"/>
</dbReference>
<dbReference type="Proteomes" id="UP000230759">
    <property type="component" value="Unassembled WGS sequence"/>
</dbReference>
<evidence type="ECO:0000313" key="1">
    <source>
        <dbReference type="EMBL" id="PIP57030.1"/>
    </source>
</evidence>
<dbReference type="InterPro" id="IPR017853">
    <property type="entry name" value="GH"/>
</dbReference>
<gene>
    <name evidence="1" type="ORF">COX04_01780</name>
</gene>
<protein>
    <recommendedName>
        <fullName evidence="3">Asl1-like glycosyl hydrolase catalytic domain-containing protein</fullName>
    </recommendedName>
</protein>
<comment type="caution">
    <text evidence="1">The sequence shown here is derived from an EMBL/GenBank/DDBJ whole genome shotgun (WGS) entry which is preliminary data.</text>
</comment>
<dbReference type="GO" id="GO:0004553">
    <property type="term" value="F:hydrolase activity, hydrolyzing O-glycosyl compounds"/>
    <property type="evidence" value="ECO:0007669"/>
    <property type="project" value="TreeGrafter"/>
</dbReference>
<dbReference type="InterPro" id="IPR051923">
    <property type="entry name" value="Glycosyl_Hydrolase_39"/>
</dbReference>